<dbReference type="HOGENOM" id="CLU_000288_1_2_1"/>
<dbReference type="GO" id="GO:0004674">
    <property type="term" value="F:protein serine/threonine kinase activity"/>
    <property type="evidence" value="ECO:0007669"/>
    <property type="project" value="TreeGrafter"/>
</dbReference>
<feature type="region of interest" description="Disordered" evidence="1">
    <location>
        <begin position="237"/>
        <end position="286"/>
    </location>
</feature>
<dbReference type="PANTHER" id="PTHR24345:SF93">
    <property type="entry name" value="SERINE_THREONINE-PROTEIN KINASE PLK1"/>
    <property type="match status" value="1"/>
</dbReference>
<accession>T1GJ16</accession>
<dbReference type="PROSITE" id="PS50011">
    <property type="entry name" value="PROTEIN_KINASE_DOM"/>
    <property type="match status" value="1"/>
</dbReference>
<evidence type="ECO:0000313" key="4">
    <source>
        <dbReference type="Proteomes" id="UP000015102"/>
    </source>
</evidence>
<dbReference type="GO" id="GO:0000922">
    <property type="term" value="C:spindle pole"/>
    <property type="evidence" value="ECO:0007669"/>
    <property type="project" value="TreeGrafter"/>
</dbReference>
<dbReference type="AlphaFoldDB" id="T1GJ16"/>
<dbReference type="InterPro" id="IPR000719">
    <property type="entry name" value="Prot_kinase_dom"/>
</dbReference>
<dbReference type="GO" id="GO:0005737">
    <property type="term" value="C:cytoplasm"/>
    <property type="evidence" value="ECO:0007669"/>
    <property type="project" value="TreeGrafter"/>
</dbReference>
<reference evidence="3" key="2">
    <citation type="submission" date="2015-06" db="UniProtKB">
        <authorList>
            <consortium name="EnsemblMetazoa"/>
        </authorList>
    </citation>
    <scope>IDENTIFICATION</scope>
</reference>
<dbReference type="PROSITE" id="PS00108">
    <property type="entry name" value="PROTEIN_KINASE_ST"/>
    <property type="match status" value="1"/>
</dbReference>
<dbReference type="EMBL" id="CAQQ02191422">
    <property type="status" value="NOT_ANNOTATED_CDS"/>
    <property type="molecule type" value="Genomic_DNA"/>
</dbReference>
<dbReference type="InterPro" id="IPR011009">
    <property type="entry name" value="Kinase-like_dom_sf"/>
</dbReference>
<name>T1GJ16_MEGSC</name>
<feature type="domain" description="Protein kinase" evidence="2">
    <location>
        <begin position="1"/>
        <end position="189"/>
    </location>
</feature>
<dbReference type="GO" id="GO:0000776">
    <property type="term" value="C:kinetochore"/>
    <property type="evidence" value="ECO:0007669"/>
    <property type="project" value="TreeGrafter"/>
</dbReference>
<dbReference type="Proteomes" id="UP000015102">
    <property type="component" value="Unassembled WGS sequence"/>
</dbReference>
<organism evidence="3 4">
    <name type="scientific">Megaselia scalaris</name>
    <name type="common">Humpbacked fly</name>
    <name type="synonym">Phora scalaris</name>
    <dbReference type="NCBI Taxonomy" id="36166"/>
    <lineage>
        <taxon>Eukaryota</taxon>
        <taxon>Metazoa</taxon>
        <taxon>Ecdysozoa</taxon>
        <taxon>Arthropoda</taxon>
        <taxon>Hexapoda</taxon>
        <taxon>Insecta</taxon>
        <taxon>Pterygota</taxon>
        <taxon>Neoptera</taxon>
        <taxon>Endopterygota</taxon>
        <taxon>Diptera</taxon>
        <taxon>Brachycera</taxon>
        <taxon>Muscomorpha</taxon>
        <taxon>Platypezoidea</taxon>
        <taxon>Phoridae</taxon>
        <taxon>Megaseliini</taxon>
        <taxon>Megaselia</taxon>
    </lineage>
</organism>
<dbReference type="GO" id="GO:0005634">
    <property type="term" value="C:nucleus"/>
    <property type="evidence" value="ECO:0007669"/>
    <property type="project" value="TreeGrafter"/>
</dbReference>
<dbReference type="STRING" id="36166.T1GJ16"/>
<dbReference type="SMART" id="SM00220">
    <property type="entry name" value="S_TKc"/>
    <property type="match status" value="1"/>
</dbReference>
<proteinExistence type="predicted"/>
<dbReference type="EMBL" id="CAQQ02191423">
    <property type="status" value="NOT_ANNOTATED_CDS"/>
    <property type="molecule type" value="Genomic_DNA"/>
</dbReference>
<evidence type="ECO:0000313" key="3">
    <source>
        <dbReference type="EnsemblMetazoa" id="MESCA003455-PA"/>
    </source>
</evidence>
<dbReference type="SUPFAM" id="SSF56112">
    <property type="entry name" value="Protein kinase-like (PK-like)"/>
    <property type="match status" value="1"/>
</dbReference>
<dbReference type="FunFam" id="1.10.510.10:FF:001234">
    <property type="entry name" value="Serine/threonine-protein kinase par-4"/>
    <property type="match status" value="1"/>
</dbReference>
<sequence>MYLIMEYCVGGLQELIDSAPEKKLPLFQAHRYFKQLIYGLEYLHGRGVIHKDIKPGNLLLTLDQTLKISDFGVAEALENFAIDDTCSTAQGSPAFQPPEIANGLEVFAGFKVDIWSSGVTLYNMCTGKYPFEGDNLYKLLENIGKLNWREPPEHLNNVDKDLADLILGMLEAAPCKRLTLQEIRSKIWFIKTPEKRGTEIPIPPLKGDQHRCSTVLPFWNHITMKWNKIPKILANQSNNNSQNINEKNEVNTKTEFDPNSSSSSKKSKKLDTSSSSNKRRSKKPVSCISVRKLTHCRTSYPNNNIWSYNDFLEKHPRFEEKKSTCSSIVSL</sequence>
<dbReference type="EMBL" id="CAQQ02191424">
    <property type="status" value="NOT_ANNOTATED_CDS"/>
    <property type="molecule type" value="Genomic_DNA"/>
</dbReference>
<dbReference type="GO" id="GO:0005524">
    <property type="term" value="F:ATP binding"/>
    <property type="evidence" value="ECO:0007669"/>
    <property type="project" value="InterPro"/>
</dbReference>
<dbReference type="GO" id="GO:0005813">
    <property type="term" value="C:centrosome"/>
    <property type="evidence" value="ECO:0007669"/>
    <property type="project" value="TreeGrafter"/>
</dbReference>
<dbReference type="Gene3D" id="1.10.510.10">
    <property type="entry name" value="Transferase(Phosphotransferase) domain 1"/>
    <property type="match status" value="1"/>
</dbReference>
<dbReference type="EnsemblMetazoa" id="MESCA003455-RA">
    <property type="protein sequence ID" value="MESCA003455-PA"/>
    <property type="gene ID" value="MESCA003455"/>
</dbReference>
<dbReference type="InterPro" id="IPR008271">
    <property type="entry name" value="Ser/Thr_kinase_AS"/>
</dbReference>
<dbReference type="OMA" id="VYETSHE"/>
<reference evidence="4" key="1">
    <citation type="submission" date="2013-02" db="EMBL/GenBank/DDBJ databases">
        <authorList>
            <person name="Hughes D."/>
        </authorList>
    </citation>
    <scope>NUCLEOTIDE SEQUENCE</scope>
    <source>
        <strain>Durham</strain>
        <strain evidence="4">NC isolate 2 -- Noor lab</strain>
    </source>
</reference>
<evidence type="ECO:0000259" key="2">
    <source>
        <dbReference type="PROSITE" id="PS50011"/>
    </source>
</evidence>
<feature type="compositionally biased region" description="Basic and acidic residues" evidence="1">
    <location>
        <begin position="246"/>
        <end position="256"/>
    </location>
</feature>
<dbReference type="Pfam" id="PF00069">
    <property type="entry name" value="Pkinase"/>
    <property type="match status" value="1"/>
</dbReference>
<keyword evidence="4" id="KW-1185">Reference proteome</keyword>
<protein>
    <recommendedName>
        <fullName evidence="2">Protein kinase domain-containing protein</fullName>
    </recommendedName>
</protein>
<evidence type="ECO:0000256" key="1">
    <source>
        <dbReference type="SAM" id="MobiDB-lite"/>
    </source>
</evidence>
<dbReference type="PANTHER" id="PTHR24345">
    <property type="entry name" value="SERINE/THREONINE-PROTEIN KINASE PLK"/>
    <property type="match status" value="1"/>
</dbReference>
<dbReference type="GO" id="GO:0007052">
    <property type="term" value="P:mitotic spindle organization"/>
    <property type="evidence" value="ECO:0007669"/>
    <property type="project" value="TreeGrafter"/>
</dbReference>